<name>A0AAJ3FWD5_9PSED</name>
<evidence type="ECO:0000313" key="3">
    <source>
        <dbReference type="Proteomes" id="UP000562723"/>
    </source>
</evidence>
<protein>
    <submittedName>
        <fullName evidence="2">Uncharacterized protein</fullName>
    </submittedName>
</protein>
<dbReference type="RefSeq" id="WP_175360372.1">
    <property type="nucleotide sequence ID" value="NZ_JABFMS010000023.1"/>
</dbReference>
<evidence type="ECO:0000256" key="1">
    <source>
        <dbReference type="SAM" id="MobiDB-lite"/>
    </source>
</evidence>
<feature type="region of interest" description="Disordered" evidence="1">
    <location>
        <begin position="594"/>
        <end position="617"/>
    </location>
</feature>
<accession>A0AAJ3FWD5</accession>
<feature type="compositionally biased region" description="Basic and acidic residues" evidence="1">
    <location>
        <begin position="1"/>
        <end position="12"/>
    </location>
</feature>
<evidence type="ECO:0000313" key="2">
    <source>
        <dbReference type="EMBL" id="NUT82167.1"/>
    </source>
</evidence>
<sequence length="1346" mass="146931">MSVDNESDKHPSADVMQGNGEEDDIDGGDERAKMNGRTIIRATKDGYWADYELDHAWSADGSTFTLRSSRYRAADNGRTSGNAFAKVITLVDPEWTALTGDDAVQDEQWRGLAKVITVNSYKPDHSVTVGFYFIYDRRGVEDVHMYGYKDFPFVPQAPVINSMQNVPGRRFTVSGKGGVDRVGIIQLHQTNNNNPIGAPATVESNTWSAEINLPSDIRGIDLYGRQKIGEKWSGKSVSTGYIHVAEVTTPSAGSVVLSDAEFSGRAAPGTRVKMVKSGSPNEEVTKYYDVRDDAQWKLELDPPLASGKHRLTVWLRLNGFADSYTSNLEYEVLGIPAITAPEVNSTQSIPFTLSGNNGLSGATIKIYRSDDSARDPKGSGSVDGNGSWSATVGKQLPFGRVSLVVEQEKGGKKSGNSALRQFIIPPNVPTINFDTNNGVIRLYGTGLADARLDIHFRNNATPYLDTVVEQGGTWEKIIPANLVPGSYVFSARQRVPDGGGWIYSGYSSNLSVEVPVPRPTALEIRLAGQKPTFLGRGLRWDGYNTYVRIYSDKSPIDGVSDADVGNNLQWQTTATKDLAPGRYTKLSAQQVVNSKNSAHTDDHEITIPSPIPGLSEPKAAPEYTTQRPLFEGTAWRGSTVELKFTDGPASIPLTAPDGTFRHQVNEDWAPGLYTVTATASFNDQPAETVRSFLVRTPKPTITTSGSVDMDPRIEGTGWPSGWVVIHKGDNTVLGEGPVDAQSRKFSVQLSQQSQGILVVYAKQALAQDSTNISEETARVTLTVEIRAPVIQEPLVKTTRTSTFSGTGTTGGTVEFYLNDVNDPIVDGIPVEGGEWQTTLELPAGNPKLEVALRHFGVLSAKQLHPITVVPAPPIVDTPLPGEALGDVLHISGFGFPEDQIRIDRRSDQQVLGRTTVTPAGTWTASVKNELVNDDDTIGAFASAGAGLDSTYSPWLKPTLLLKDLPHFTEPLPNDRVGLRPWYAGIATPNATIRVASWFNTDELLAPSTVADQFGRWQVMGNKDLPEGPTRVAVRQTMNSVHSQWVESGRFIVEKMPAGFRPPTVDYPRLGQEVGRYPMFSGSGVPGARIYICEEEKYDPSLIPNCWVGRDGRWAVQSIVELPIKDDFKYSIQQYRDGASSLWLTPNRDIKVIQVQEGFAPAVIHTPEKETTVERRPLFAGTGTPGASLHIFSRSEEDLYRKYGETQVDAQGHWSMRSDVQLDVRSHAISCVQKLDGQDSTKPATVNFTVTDVIDLPVVTSPASEDESVPPEAVIRGTAMPGVMIKLATSGDESIVWGTTVVDELGQWVIVTRPLPLGLFIMAALAYKDDGTRSYWRQFKFTVRDIG</sequence>
<organism evidence="2 3">
    <name type="scientific">Pseudomonas brassicacearum</name>
    <dbReference type="NCBI Taxonomy" id="930166"/>
    <lineage>
        <taxon>Bacteria</taxon>
        <taxon>Pseudomonadati</taxon>
        <taxon>Pseudomonadota</taxon>
        <taxon>Gammaproteobacteria</taxon>
        <taxon>Pseudomonadales</taxon>
        <taxon>Pseudomonadaceae</taxon>
        <taxon>Pseudomonas</taxon>
    </lineage>
</organism>
<dbReference type="Proteomes" id="UP000562723">
    <property type="component" value="Unassembled WGS sequence"/>
</dbReference>
<reference evidence="2 3" key="1">
    <citation type="journal article" date="2020" name="Front. Plant Sci.">
        <title>Isolation of Rhizosphere Bacteria That Improve Quality and Water Stress Tolerance in Greenhouse Ornamentals.</title>
        <authorList>
            <person name="Nordstedt N.P."/>
            <person name="Jones M.L."/>
        </authorList>
    </citation>
    <scope>NUCLEOTIDE SEQUENCE [LARGE SCALE GENOMIC DNA]</scope>
    <source>
        <strain evidence="2 3">C2F7</strain>
    </source>
</reference>
<comment type="caution">
    <text evidence="2">The sequence shown here is derived from an EMBL/GenBank/DDBJ whole genome shotgun (WGS) entry which is preliminary data.</text>
</comment>
<gene>
    <name evidence="2" type="ORF">HNO85_14570</name>
</gene>
<feature type="region of interest" description="Disordered" evidence="1">
    <location>
        <begin position="1"/>
        <end position="32"/>
    </location>
</feature>
<proteinExistence type="predicted"/>
<dbReference type="EMBL" id="JABFMS010000023">
    <property type="protein sequence ID" value="NUT82167.1"/>
    <property type="molecule type" value="Genomic_DNA"/>
</dbReference>